<evidence type="ECO:0000313" key="2">
    <source>
        <dbReference type="EMBL" id="KAK7298439.1"/>
    </source>
</evidence>
<sequence length="99" mass="11109">MDPVEKLSERHQSVDINKKGFNRLPISRSFILSDVAHFRGTNKLRSSPGPIEPVTSLGQLPHRTTNPICFRHAISFRTTTIIRAPTISASTDYQLQIVP</sequence>
<dbReference type="EMBL" id="JAYMYQ010000056">
    <property type="protein sequence ID" value="KAK7296957.1"/>
    <property type="molecule type" value="Genomic_DNA"/>
</dbReference>
<dbReference type="Proteomes" id="UP001367508">
    <property type="component" value="Unassembled WGS sequence"/>
</dbReference>
<comment type="caution">
    <text evidence="2">The sequence shown here is derived from an EMBL/GenBank/DDBJ whole genome shotgun (WGS) entry which is preliminary data.</text>
</comment>
<evidence type="ECO:0000313" key="3">
    <source>
        <dbReference type="EMBL" id="KAK7298955.1"/>
    </source>
</evidence>
<proteinExistence type="predicted"/>
<keyword evidence="4" id="KW-1185">Reference proteome</keyword>
<dbReference type="EMBL" id="JAYMYQ010000028">
    <property type="protein sequence ID" value="KAK7298439.1"/>
    <property type="molecule type" value="Genomic_DNA"/>
</dbReference>
<accession>A0AAN9JHN5</accession>
<dbReference type="EMBL" id="JAYMYQ010000023">
    <property type="protein sequence ID" value="KAK7298955.1"/>
    <property type="molecule type" value="Genomic_DNA"/>
</dbReference>
<reference evidence="2 4" key="1">
    <citation type="submission" date="2024-01" db="EMBL/GenBank/DDBJ databases">
        <title>The genomes of 5 underutilized Papilionoideae crops provide insights into root nodulation and disease resistanc.</title>
        <authorList>
            <person name="Jiang F."/>
        </authorList>
    </citation>
    <scope>NUCLEOTIDE SEQUENCE [LARGE SCALE GENOMIC DNA]</scope>
    <source>
        <strain evidence="2">LVBAO_FW01</strain>
        <tissue evidence="2">Leaves</tissue>
    </source>
</reference>
<gene>
    <name evidence="3" type="ORF">VNO77_46277</name>
    <name evidence="2" type="ORF">VNO77_46899</name>
    <name evidence="1" type="ORF">VNO77_49278</name>
</gene>
<dbReference type="AlphaFoldDB" id="A0AAN9JHN5"/>
<evidence type="ECO:0000313" key="4">
    <source>
        <dbReference type="Proteomes" id="UP001367508"/>
    </source>
</evidence>
<name>A0AAN9JHN5_CANGL</name>
<protein>
    <submittedName>
        <fullName evidence="2">Uncharacterized protein</fullName>
    </submittedName>
</protein>
<evidence type="ECO:0000313" key="1">
    <source>
        <dbReference type="EMBL" id="KAK7296957.1"/>
    </source>
</evidence>
<organism evidence="2 4">
    <name type="scientific">Canavalia gladiata</name>
    <name type="common">Sword bean</name>
    <name type="synonym">Dolichos gladiatus</name>
    <dbReference type="NCBI Taxonomy" id="3824"/>
    <lineage>
        <taxon>Eukaryota</taxon>
        <taxon>Viridiplantae</taxon>
        <taxon>Streptophyta</taxon>
        <taxon>Embryophyta</taxon>
        <taxon>Tracheophyta</taxon>
        <taxon>Spermatophyta</taxon>
        <taxon>Magnoliopsida</taxon>
        <taxon>eudicotyledons</taxon>
        <taxon>Gunneridae</taxon>
        <taxon>Pentapetalae</taxon>
        <taxon>rosids</taxon>
        <taxon>fabids</taxon>
        <taxon>Fabales</taxon>
        <taxon>Fabaceae</taxon>
        <taxon>Papilionoideae</taxon>
        <taxon>50 kb inversion clade</taxon>
        <taxon>NPAAA clade</taxon>
        <taxon>indigoferoid/millettioid clade</taxon>
        <taxon>Phaseoleae</taxon>
        <taxon>Canavalia</taxon>
    </lineage>
</organism>